<feature type="region of interest" description="Disordered" evidence="1">
    <location>
        <begin position="899"/>
        <end position="981"/>
    </location>
</feature>
<feature type="region of interest" description="Disordered" evidence="1">
    <location>
        <begin position="543"/>
        <end position="846"/>
    </location>
</feature>
<feature type="compositionally biased region" description="Basic and acidic residues" evidence="1">
    <location>
        <begin position="643"/>
        <end position="667"/>
    </location>
</feature>
<dbReference type="PANTHER" id="PTHR33802">
    <property type="entry name" value="SI:CH211-161H7.5-RELATED"/>
    <property type="match status" value="1"/>
</dbReference>
<feature type="compositionally biased region" description="Basic and acidic residues" evidence="1">
    <location>
        <begin position="675"/>
        <end position="690"/>
    </location>
</feature>
<feature type="transmembrane region" description="Helical" evidence="2">
    <location>
        <begin position="177"/>
        <end position="200"/>
    </location>
</feature>
<evidence type="ECO:0000256" key="2">
    <source>
        <dbReference type="SAM" id="Phobius"/>
    </source>
</evidence>
<feature type="compositionally biased region" description="Basic residues" evidence="1">
    <location>
        <begin position="591"/>
        <end position="600"/>
    </location>
</feature>
<keyword evidence="2" id="KW-1133">Transmembrane helix</keyword>
<feature type="compositionally biased region" description="Basic and acidic residues" evidence="1">
    <location>
        <begin position="553"/>
        <end position="568"/>
    </location>
</feature>
<feature type="compositionally biased region" description="Basic and acidic residues" evidence="1">
    <location>
        <begin position="215"/>
        <end position="241"/>
    </location>
</feature>
<feature type="region of interest" description="Disordered" evidence="1">
    <location>
        <begin position="322"/>
        <end position="525"/>
    </location>
</feature>
<proteinExistence type="predicted"/>
<feature type="compositionally biased region" description="Basic residues" evidence="1">
    <location>
        <begin position="955"/>
        <end position="965"/>
    </location>
</feature>
<keyword evidence="2" id="KW-0472">Membrane</keyword>
<protein>
    <submittedName>
        <fullName evidence="3">Uncharacterized protein</fullName>
    </submittedName>
</protein>
<feature type="transmembrane region" description="Helical" evidence="2">
    <location>
        <begin position="122"/>
        <end position="142"/>
    </location>
</feature>
<feature type="transmembrane region" description="Helical" evidence="2">
    <location>
        <begin position="89"/>
        <end position="110"/>
    </location>
</feature>
<feature type="compositionally biased region" description="Polar residues" evidence="1">
    <location>
        <begin position="569"/>
        <end position="579"/>
    </location>
</feature>
<dbReference type="EMBL" id="CM014096">
    <property type="protein sequence ID" value="TKS87718.1"/>
    <property type="molecule type" value="Genomic_DNA"/>
</dbReference>
<evidence type="ECO:0000313" key="4">
    <source>
        <dbReference type="Proteomes" id="UP000298787"/>
    </source>
</evidence>
<accession>A0A4U5VHQ7</accession>
<feature type="compositionally biased region" description="Basic residues" evidence="1">
    <location>
        <begin position="796"/>
        <end position="808"/>
    </location>
</feature>
<evidence type="ECO:0000256" key="1">
    <source>
        <dbReference type="SAM" id="MobiDB-lite"/>
    </source>
</evidence>
<feature type="compositionally biased region" description="Basic and acidic residues" evidence="1">
    <location>
        <begin position="714"/>
        <end position="723"/>
    </location>
</feature>
<feature type="compositionally biased region" description="Polar residues" evidence="1">
    <location>
        <begin position="733"/>
        <end position="742"/>
    </location>
</feature>
<organism evidence="3 4">
    <name type="scientific">Collichthys lucidus</name>
    <name type="common">Big head croaker</name>
    <name type="synonym">Sciaena lucida</name>
    <dbReference type="NCBI Taxonomy" id="240159"/>
    <lineage>
        <taxon>Eukaryota</taxon>
        <taxon>Metazoa</taxon>
        <taxon>Chordata</taxon>
        <taxon>Craniata</taxon>
        <taxon>Vertebrata</taxon>
        <taxon>Euteleostomi</taxon>
        <taxon>Actinopterygii</taxon>
        <taxon>Neopterygii</taxon>
        <taxon>Teleostei</taxon>
        <taxon>Neoteleostei</taxon>
        <taxon>Acanthomorphata</taxon>
        <taxon>Eupercaria</taxon>
        <taxon>Sciaenidae</taxon>
        <taxon>Collichthys</taxon>
    </lineage>
</organism>
<feature type="compositionally biased region" description="Pro residues" evidence="1">
    <location>
        <begin position="510"/>
        <end position="520"/>
    </location>
</feature>
<dbReference type="Proteomes" id="UP000298787">
    <property type="component" value="Chromosome 19"/>
</dbReference>
<feature type="compositionally biased region" description="Basic and acidic residues" evidence="1">
    <location>
        <begin position="434"/>
        <end position="459"/>
    </location>
</feature>
<reference evidence="3 4" key="1">
    <citation type="submission" date="2019-01" db="EMBL/GenBank/DDBJ databases">
        <title>Genome Assembly of Collichthys lucidus.</title>
        <authorList>
            <person name="Cai M."/>
            <person name="Xiao S."/>
        </authorList>
    </citation>
    <scope>NUCLEOTIDE SEQUENCE [LARGE SCALE GENOMIC DNA]</scope>
    <source>
        <strain evidence="3">JT15FE1705JMU</strain>
        <tissue evidence="3">Muscle</tissue>
    </source>
</reference>
<keyword evidence="2" id="KW-0812">Transmembrane</keyword>
<name>A0A4U5VHQ7_COLLU</name>
<feature type="transmembrane region" description="Helical" evidence="2">
    <location>
        <begin position="65"/>
        <end position="83"/>
    </location>
</feature>
<gene>
    <name evidence="3" type="ORF">D9C73_021842</name>
</gene>
<feature type="compositionally biased region" description="Basic residues" evidence="1">
    <location>
        <begin position="693"/>
        <end position="702"/>
    </location>
</feature>
<feature type="compositionally biased region" description="Polar residues" evidence="1">
    <location>
        <begin position="809"/>
        <end position="820"/>
    </location>
</feature>
<feature type="region of interest" description="Disordered" evidence="1">
    <location>
        <begin position="212"/>
        <end position="242"/>
    </location>
</feature>
<dbReference type="PANTHER" id="PTHR33802:SF4">
    <property type="entry name" value="SI:DKEY-29D8.3"/>
    <property type="match status" value="1"/>
</dbReference>
<feature type="compositionally biased region" description="Basic residues" evidence="1">
    <location>
        <begin position="776"/>
        <end position="785"/>
    </location>
</feature>
<feature type="transmembrane region" description="Helical" evidence="2">
    <location>
        <begin position="7"/>
        <end position="25"/>
    </location>
</feature>
<feature type="compositionally biased region" description="Basic and acidic residues" evidence="1">
    <location>
        <begin position="485"/>
        <end position="500"/>
    </location>
</feature>
<evidence type="ECO:0000313" key="3">
    <source>
        <dbReference type="EMBL" id="TKS87718.1"/>
    </source>
</evidence>
<keyword evidence="4" id="KW-1185">Reference proteome</keyword>
<sequence length="1296" mass="143436">MGEHNPGRLAAIVVSVVVYVISLLFNGLSVVGIGTVMAMFTAALQCCLMDSSLAGASTCVSISDGCLFGTEVLQIIFFLILYLQVQNGVMIYTTWTTIATLINLTIVLTYNVKMDPTDAATISYSILAGVLLVWFILENLVLEKHVRYILITYPVVICALTGNMDKNYDVESNNRNGIFIVVLLALAFVLFAFRIVLVVWRHIKEPLYTNPFNVKKKEDPNKPENNDGNKVSHLEKTKEETLLPDDQGKQWALLSLGDVDKMFDDLDPTLNGDEDVDVLPTSPLLQMSETEINQSEGEDPLEPEDEHLTEKPPICQVGAEGDVLHSAAKSPSPALDIEKPVKTSSPIEENMAVQGIKELDNEKRRAVSPILFDSEGEEKEEAKTEPPATQKPKCSPSISKEFEMESPPSRVALSKPTMSSHKNKVEGSCNKSQPVKEKSSKKPEIPVLEGKGKPRRENTEPPPSSSASKKKSKIVHRQPSLEVSSRVDRTNFLQKLREAAQPKPACTRKPPSPVKVPTPPEPEDNFLILEDETPLWFSIPSKTAAIKRQKTSSTDKDSSPDLRLKHSSGDTAQKQQESKLGNVKPGGRTVQKTKKTKGKEKKNEATEPGNDVDELCSPGELPASELMEQETPNKKKQGLKKVPSKESDKAEEPPKDTASRETDEATLKMKNKCQKSSDMKRSKSLKDGNKNAKTSRVKSLKGARKETQGSGAVKESRKSSEEHADAEDLDSLSAKQVMNSEDCQIPVKRKRQQAGEWWLCRPEKTEETKVPDKQPTPKKSKQHSKKPSEEVPSPVKTKKDRVLKRRSQTKCAPSSSQKTNKASERKNKQNKSRPGTPGKTKASEKIFDAIVEEQIHEQQQLEDLDPVDSSPLVLVHRDHSLDSGSQVFQRVYCHASNEKLSITPTPASPGGSPERLRPAQSEKRKRKPPRDWWMVDGISRDVENINSQPQQKEPKPRKERKKQSKQSRSAGLGTPINGNVVDSFRPLGEAPVPSLKVKPMSPPKTVKRSLATFKNIFASAAETPTVVGSREAGQNNRLKVPACPAEEVTVIDGNTEEAILSMNAGESSGLPNQEGQQDSNFHSENTLKVLRSGPSSMIELEHYAENEDLILPSSKIHAVMSASDLCAPPLKPMILQPKDKANLTEWFQSLWPSTVNNGAEITPDQFDWYFYQGRAFGLQVDLNQGSICNGKILLGSYMKKPLWVDHSATAVFNVLTSSVSLIMDTRESRFYPGQSFMVPHVCFASWLHPRWRLTEDADTCGTGTASLNECAQLVTVLLINYPHEFSPKYGSPEPHV</sequence>
<feature type="compositionally biased region" description="Basic and acidic residues" evidence="1">
    <location>
        <begin position="761"/>
        <end position="772"/>
    </location>
</feature>